<feature type="transmembrane region" description="Helical" evidence="4">
    <location>
        <begin position="178"/>
        <end position="199"/>
    </location>
</feature>
<dbReference type="SUPFAM" id="SSF81342">
    <property type="entry name" value="Transmembrane di-heme cytochromes"/>
    <property type="match status" value="1"/>
</dbReference>
<dbReference type="SUPFAM" id="SSF54292">
    <property type="entry name" value="2Fe-2S ferredoxin-like"/>
    <property type="match status" value="1"/>
</dbReference>
<dbReference type="EC" id="1.17.1.-" evidence="8"/>
<dbReference type="InterPro" id="IPR008333">
    <property type="entry name" value="Cbr1-like_FAD-bd_dom"/>
</dbReference>
<keyword evidence="3" id="KW-0408">Iron</keyword>
<feature type="transmembrane region" description="Helical" evidence="4">
    <location>
        <begin position="117"/>
        <end position="139"/>
    </location>
</feature>
<dbReference type="GO" id="GO:0016491">
    <property type="term" value="F:oxidoreductase activity"/>
    <property type="evidence" value="ECO:0007669"/>
    <property type="project" value="UniProtKB-KW"/>
</dbReference>
<dbReference type="InterPro" id="IPR001041">
    <property type="entry name" value="2Fe-2S_ferredoxin-type"/>
</dbReference>
<evidence type="ECO:0000313" key="9">
    <source>
        <dbReference type="Proteomes" id="UP000022141"/>
    </source>
</evidence>
<dbReference type="InterPro" id="IPR006058">
    <property type="entry name" value="2Fe2S_fd_BS"/>
</dbReference>
<accession>A0A011QLA4</accession>
<dbReference type="GO" id="GO:0016020">
    <property type="term" value="C:membrane"/>
    <property type="evidence" value="ECO:0007669"/>
    <property type="project" value="InterPro"/>
</dbReference>
<comment type="cofactor">
    <cofactor evidence="1">
        <name>FAD</name>
        <dbReference type="ChEBI" id="CHEBI:57692"/>
    </cofactor>
</comment>
<dbReference type="InterPro" id="IPR036010">
    <property type="entry name" value="2Fe-2S_ferredoxin-like_sf"/>
</dbReference>
<dbReference type="Pfam" id="PF00111">
    <property type="entry name" value="Fer2"/>
    <property type="match status" value="1"/>
</dbReference>
<dbReference type="InterPro" id="IPR001433">
    <property type="entry name" value="OxRdtase_FAD/NAD-bd"/>
</dbReference>
<feature type="transmembrane region" description="Helical" evidence="4">
    <location>
        <begin position="241"/>
        <end position="263"/>
    </location>
</feature>
<feature type="transmembrane region" description="Helical" evidence="4">
    <location>
        <begin position="145"/>
        <end position="166"/>
    </location>
</feature>
<dbReference type="AlphaFoldDB" id="A0A011QLA4"/>
<reference evidence="8" key="1">
    <citation type="submission" date="2014-02" db="EMBL/GenBank/DDBJ databases">
        <title>Expanding our view of genomic diversity in Candidatus Accumulibacter clades.</title>
        <authorList>
            <person name="Skennerton C.T."/>
            <person name="Barr J.J."/>
            <person name="Slater F.R."/>
            <person name="Bond P.L."/>
            <person name="Tyson G.W."/>
        </authorList>
    </citation>
    <scope>NUCLEOTIDE SEQUENCE [LARGE SCALE GENOMIC DNA]</scope>
</reference>
<keyword evidence="4" id="KW-0812">Transmembrane</keyword>
<keyword evidence="3" id="KW-0479">Metal-binding</keyword>
<feature type="domain" description="FAD-binding FR-type" evidence="7">
    <location>
        <begin position="393"/>
        <end position="493"/>
    </location>
</feature>
<feature type="domain" description="Cytochrome b/b6 N-terminal region profile" evidence="5">
    <location>
        <begin position="1"/>
        <end position="213"/>
    </location>
</feature>
<dbReference type="STRING" id="1454004.AW11_01050"/>
<dbReference type="Proteomes" id="UP000022141">
    <property type="component" value="Unassembled WGS sequence"/>
</dbReference>
<dbReference type="CDD" id="cd00207">
    <property type="entry name" value="fer2"/>
    <property type="match status" value="1"/>
</dbReference>
<dbReference type="GO" id="GO:0022904">
    <property type="term" value="P:respiratory electron transport chain"/>
    <property type="evidence" value="ECO:0007669"/>
    <property type="project" value="InterPro"/>
</dbReference>
<keyword evidence="3" id="KW-0411">Iron-sulfur</keyword>
<evidence type="ECO:0000259" key="5">
    <source>
        <dbReference type="PROSITE" id="PS51002"/>
    </source>
</evidence>
<feature type="transmembrane region" description="Helical" evidence="4">
    <location>
        <begin position="37"/>
        <end position="56"/>
    </location>
</feature>
<dbReference type="PROSITE" id="PS51384">
    <property type="entry name" value="FAD_FR"/>
    <property type="match status" value="1"/>
</dbReference>
<evidence type="ECO:0000256" key="1">
    <source>
        <dbReference type="ARBA" id="ARBA00001974"/>
    </source>
</evidence>
<dbReference type="Pfam" id="PF00033">
    <property type="entry name" value="Cytochrome_B"/>
    <property type="match status" value="1"/>
</dbReference>
<protein>
    <submittedName>
        <fullName evidence="8">CDP-6-deoxy-L-threo-D-glycero-4-hexulose-3-dehydrase reductase</fullName>
        <ecNumber evidence="8">1.17.1.-</ecNumber>
    </submittedName>
</protein>
<evidence type="ECO:0000259" key="6">
    <source>
        <dbReference type="PROSITE" id="PS51085"/>
    </source>
</evidence>
<dbReference type="PROSITE" id="PS51085">
    <property type="entry name" value="2FE2S_FER_2"/>
    <property type="match status" value="1"/>
</dbReference>
<dbReference type="InterPro" id="IPR005797">
    <property type="entry name" value="Cyt_b/b6_N"/>
</dbReference>
<evidence type="ECO:0000259" key="7">
    <source>
        <dbReference type="PROSITE" id="PS51384"/>
    </source>
</evidence>
<dbReference type="PATRIC" id="fig|1454004.3.peg.1106"/>
<dbReference type="InterPro" id="IPR017938">
    <property type="entry name" value="Riboflavin_synthase-like_b-brl"/>
</dbReference>
<dbReference type="Pfam" id="PF00175">
    <property type="entry name" value="NAD_binding_1"/>
    <property type="match status" value="1"/>
</dbReference>
<dbReference type="InterPro" id="IPR050415">
    <property type="entry name" value="MRET"/>
</dbReference>
<name>A0A011QLA4_ACCRE</name>
<keyword evidence="4" id="KW-1133">Transmembrane helix</keyword>
<dbReference type="PRINTS" id="PR00410">
    <property type="entry name" value="PHEHYDRXLASE"/>
</dbReference>
<evidence type="ECO:0000256" key="2">
    <source>
        <dbReference type="ARBA" id="ARBA00011649"/>
    </source>
</evidence>
<dbReference type="PANTHER" id="PTHR47354">
    <property type="entry name" value="NADH OXIDOREDUCTASE HCR"/>
    <property type="match status" value="1"/>
</dbReference>
<keyword evidence="8" id="KW-0560">Oxidoreductase</keyword>
<dbReference type="EMBL" id="JEMY01000009">
    <property type="protein sequence ID" value="EXI90142.1"/>
    <property type="molecule type" value="Genomic_DNA"/>
</dbReference>
<dbReference type="GO" id="GO:0009055">
    <property type="term" value="F:electron transfer activity"/>
    <property type="evidence" value="ECO:0007669"/>
    <property type="project" value="InterPro"/>
</dbReference>
<dbReference type="InterPro" id="IPR012675">
    <property type="entry name" value="Beta-grasp_dom_sf"/>
</dbReference>
<organism evidence="8 9">
    <name type="scientific">Accumulibacter regalis</name>
    <dbReference type="NCBI Taxonomy" id="522306"/>
    <lineage>
        <taxon>Bacteria</taxon>
        <taxon>Pseudomonadati</taxon>
        <taxon>Pseudomonadota</taxon>
        <taxon>Betaproteobacteria</taxon>
        <taxon>Candidatus Accumulibacter</taxon>
    </lineage>
</organism>
<dbReference type="PANTHER" id="PTHR47354:SF5">
    <property type="entry name" value="PROTEIN RFBI"/>
    <property type="match status" value="1"/>
</dbReference>
<dbReference type="InterPro" id="IPR016174">
    <property type="entry name" value="Di-haem_cyt_TM"/>
</dbReference>
<dbReference type="Gene3D" id="3.10.20.30">
    <property type="match status" value="1"/>
</dbReference>
<evidence type="ECO:0000256" key="3">
    <source>
        <dbReference type="ARBA" id="ARBA00022714"/>
    </source>
</evidence>
<dbReference type="InterPro" id="IPR017927">
    <property type="entry name" value="FAD-bd_FR_type"/>
</dbReference>
<dbReference type="InterPro" id="IPR027387">
    <property type="entry name" value="Cytb/b6-like_sf"/>
</dbReference>
<dbReference type="GO" id="GO:0051537">
    <property type="term" value="F:2 iron, 2 sulfur cluster binding"/>
    <property type="evidence" value="ECO:0007669"/>
    <property type="project" value="UniProtKB-KW"/>
</dbReference>
<feature type="domain" description="2Fe-2S ferredoxin-type" evidence="6">
    <location>
        <begin position="298"/>
        <end position="388"/>
    </location>
</feature>
<dbReference type="Gene3D" id="1.20.810.10">
    <property type="entry name" value="Cytochrome Bc1 Complex, Chain C"/>
    <property type="match status" value="1"/>
</dbReference>
<keyword evidence="9" id="KW-1185">Reference proteome</keyword>
<dbReference type="CDD" id="cd06189">
    <property type="entry name" value="flavin_oxioreductase"/>
    <property type="match status" value="1"/>
</dbReference>
<keyword evidence="4" id="KW-0472">Membrane</keyword>
<dbReference type="SUPFAM" id="SSF52343">
    <property type="entry name" value="Ferredoxin reductase-like, C-terminal NADP-linked domain"/>
    <property type="match status" value="1"/>
</dbReference>
<dbReference type="eggNOG" id="COG1290">
    <property type="taxonomic scope" value="Bacteria"/>
</dbReference>
<dbReference type="InterPro" id="IPR039261">
    <property type="entry name" value="FNR_nucleotide-bd"/>
</dbReference>
<dbReference type="PROSITE" id="PS51002">
    <property type="entry name" value="CYTB_NTER"/>
    <property type="match status" value="1"/>
</dbReference>
<keyword evidence="3" id="KW-0001">2Fe-2S</keyword>
<sequence length="639" mass="72258">MVKIIQQVIRWLFMRIENVFNVAFGDKMNPFYHLGTISFWQFWLLLISGLYLYIFADTGVHHAFDSVESITHDQWWLGGILRSVHRYATDGMILTMLLHMLRHFAYDRYRGFRSFSWLTGVALLWLIYVAGVNGFMLVWDKLAQFVVIATAEWFDVLPMFNGTLIRNFLTLESVNSRLFTLIAFMHIGVPLIIAIIMWVHVQRIPRAHINPPRPIAIAVTLMFLALSLVKPILSQGGEADMSVVPTGIAFDWFELPVLALVYVTDPLHLWFWVLGLTGLLFLVPWLPPKRLGSAKALTSITFQPDDKAVSARFGETLLDAGLRQDINLPYECRNGGCGVCKCTVLQGKVDPGLYQPNALSDAELAQGKVLSCCATALDDVIIEYQASAATSRIPEYTARVVRMEKLTHDVMRVLLKLPEGQQIRFKAGQYVNIILDDGQRRAFSFANPPHEPDFVELQIRLMPGGKFTTHVFEAMKVGDEVRFEGPIGDFSLRESERPIVFVAGATGFAPVKSMVEDAFQRGLKRQIHLYWGVKTLQDLYLPELPTRWAQEHDNFHFIPVLSEPESETAWSGRTGLVHEAILEDFPELKEHEIYACGSVRMVEAIFPFLKQHGAEDGACFSDAFSVSARSMAFQPRQGS</sequence>
<comment type="caution">
    <text evidence="8">The sequence shown here is derived from an EMBL/GenBank/DDBJ whole genome shotgun (WGS) entry which is preliminary data.</text>
</comment>
<gene>
    <name evidence="8" type="primary">ascD_2</name>
    <name evidence="8" type="ORF">AW11_01050</name>
</gene>
<evidence type="ECO:0000256" key="4">
    <source>
        <dbReference type="SAM" id="Phobius"/>
    </source>
</evidence>
<dbReference type="Gene3D" id="3.40.50.80">
    <property type="entry name" value="Nucleotide-binding domain of ferredoxin-NADP reductase (FNR) module"/>
    <property type="match status" value="1"/>
</dbReference>
<evidence type="ECO:0000313" key="8">
    <source>
        <dbReference type="EMBL" id="EXI90142.1"/>
    </source>
</evidence>
<dbReference type="eggNOG" id="COG0543">
    <property type="taxonomic scope" value="Bacteria"/>
</dbReference>
<dbReference type="Gene3D" id="2.40.30.10">
    <property type="entry name" value="Translation factors"/>
    <property type="match status" value="1"/>
</dbReference>
<feature type="transmembrane region" description="Helical" evidence="4">
    <location>
        <begin position="211"/>
        <end position="229"/>
    </location>
</feature>
<dbReference type="SUPFAM" id="SSF63380">
    <property type="entry name" value="Riboflavin synthase domain-like"/>
    <property type="match status" value="1"/>
</dbReference>
<proteinExistence type="predicted"/>
<feature type="transmembrane region" description="Helical" evidence="4">
    <location>
        <begin position="269"/>
        <end position="286"/>
    </location>
</feature>
<comment type="subunit">
    <text evidence="2">The main subunits of complex b-c1 are: cytochrome b, cytochrome c1 and the Rieske protein.</text>
</comment>
<dbReference type="PROSITE" id="PS00197">
    <property type="entry name" value="2FE2S_FER_1"/>
    <property type="match status" value="1"/>
</dbReference>
<dbReference type="eggNOG" id="COG1018">
    <property type="taxonomic scope" value="Bacteria"/>
</dbReference>
<dbReference type="Pfam" id="PF00970">
    <property type="entry name" value="FAD_binding_6"/>
    <property type="match status" value="1"/>
</dbReference>